<dbReference type="AlphaFoldDB" id="A0A5A7P5V4"/>
<dbReference type="Proteomes" id="UP000325081">
    <property type="component" value="Unassembled WGS sequence"/>
</dbReference>
<keyword evidence="2" id="KW-1185">Reference proteome</keyword>
<protein>
    <submittedName>
        <fullName evidence="1">Oxidoreductase family</fullName>
    </submittedName>
</protein>
<gene>
    <name evidence="1" type="ORF">STAS_03922</name>
</gene>
<accession>A0A5A7P5V4</accession>
<organism evidence="1 2">
    <name type="scientific">Striga asiatica</name>
    <name type="common">Asiatic witchweed</name>
    <name type="synonym">Buchnera asiatica</name>
    <dbReference type="NCBI Taxonomy" id="4170"/>
    <lineage>
        <taxon>Eukaryota</taxon>
        <taxon>Viridiplantae</taxon>
        <taxon>Streptophyta</taxon>
        <taxon>Embryophyta</taxon>
        <taxon>Tracheophyta</taxon>
        <taxon>Spermatophyta</taxon>
        <taxon>Magnoliopsida</taxon>
        <taxon>eudicotyledons</taxon>
        <taxon>Gunneridae</taxon>
        <taxon>Pentapetalae</taxon>
        <taxon>asterids</taxon>
        <taxon>lamiids</taxon>
        <taxon>Lamiales</taxon>
        <taxon>Orobanchaceae</taxon>
        <taxon>Buchnereae</taxon>
        <taxon>Striga</taxon>
    </lineage>
</organism>
<evidence type="ECO:0000313" key="1">
    <source>
        <dbReference type="EMBL" id="GER28139.1"/>
    </source>
</evidence>
<dbReference type="EMBL" id="BKCP01002225">
    <property type="protein sequence ID" value="GER28139.1"/>
    <property type="molecule type" value="Genomic_DNA"/>
</dbReference>
<proteinExistence type="predicted"/>
<name>A0A5A7P5V4_STRAF</name>
<sequence length="193" mass="21977">MYYEKRNDTIDTAQVDHRVRHREEDLCRSVGTAHDELRATPQLLVFLAFECHILQYPDRSTKREQKLVNIGLLRLAEERDAGVGLRRENINKGVRVTVKRNGGGGLEELAVDCAQDPNIKLAPEVLQLVLNVLLLYLDELELALQRFEAGVEIVFGVRGGCGRVDFKLLARRWWFGWEGLRIESHGCGGCHCR</sequence>
<comment type="caution">
    <text evidence="1">The sequence shown here is derived from an EMBL/GenBank/DDBJ whole genome shotgun (WGS) entry which is preliminary data.</text>
</comment>
<evidence type="ECO:0000313" key="2">
    <source>
        <dbReference type="Proteomes" id="UP000325081"/>
    </source>
</evidence>
<reference evidence="2" key="1">
    <citation type="journal article" date="2019" name="Curr. Biol.">
        <title>Genome Sequence of Striga asiatica Provides Insight into the Evolution of Plant Parasitism.</title>
        <authorList>
            <person name="Yoshida S."/>
            <person name="Kim S."/>
            <person name="Wafula E.K."/>
            <person name="Tanskanen J."/>
            <person name="Kim Y.M."/>
            <person name="Honaas L."/>
            <person name="Yang Z."/>
            <person name="Spallek T."/>
            <person name="Conn C.E."/>
            <person name="Ichihashi Y."/>
            <person name="Cheong K."/>
            <person name="Cui S."/>
            <person name="Der J.P."/>
            <person name="Gundlach H."/>
            <person name="Jiao Y."/>
            <person name="Hori C."/>
            <person name="Ishida J.K."/>
            <person name="Kasahara H."/>
            <person name="Kiba T."/>
            <person name="Kim M.S."/>
            <person name="Koo N."/>
            <person name="Laohavisit A."/>
            <person name="Lee Y.H."/>
            <person name="Lumba S."/>
            <person name="McCourt P."/>
            <person name="Mortimer J.C."/>
            <person name="Mutuku J.M."/>
            <person name="Nomura T."/>
            <person name="Sasaki-Sekimoto Y."/>
            <person name="Seto Y."/>
            <person name="Wang Y."/>
            <person name="Wakatake T."/>
            <person name="Sakakibara H."/>
            <person name="Demura T."/>
            <person name="Yamaguchi S."/>
            <person name="Yoneyama K."/>
            <person name="Manabe R.I."/>
            <person name="Nelson D.C."/>
            <person name="Schulman A.H."/>
            <person name="Timko M.P."/>
            <person name="dePamphilis C.W."/>
            <person name="Choi D."/>
            <person name="Shirasu K."/>
        </authorList>
    </citation>
    <scope>NUCLEOTIDE SEQUENCE [LARGE SCALE GENOMIC DNA]</scope>
    <source>
        <strain evidence="2">cv. UVA1</strain>
    </source>
</reference>